<evidence type="ECO:0000256" key="1">
    <source>
        <dbReference type="ARBA" id="ARBA00022450"/>
    </source>
</evidence>
<keyword evidence="2" id="KW-0597">Phosphoprotein</keyword>
<dbReference type="FunFam" id="3.40.50.980:FF:000001">
    <property type="entry name" value="Non-ribosomal peptide synthetase"/>
    <property type="match status" value="1"/>
</dbReference>
<keyword evidence="1" id="KW-0596">Phosphopantetheine</keyword>
<dbReference type="InterPro" id="IPR020845">
    <property type="entry name" value="AMP-binding_CS"/>
</dbReference>
<organism evidence="4 5">
    <name type="scientific">Chitinophaga oryzae</name>
    <dbReference type="NCBI Taxonomy" id="2725414"/>
    <lineage>
        <taxon>Bacteria</taxon>
        <taxon>Pseudomonadati</taxon>
        <taxon>Bacteroidota</taxon>
        <taxon>Chitinophagia</taxon>
        <taxon>Chitinophagales</taxon>
        <taxon>Chitinophagaceae</taxon>
        <taxon>Chitinophaga</taxon>
    </lineage>
</organism>
<dbReference type="InterPro" id="IPR020802">
    <property type="entry name" value="TesA-like"/>
</dbReference>
<dbReference type="CDD" id="cd05930">
    <property type="entry name" value="A_NRPS"/>
    <property type="match status" value="2"/>
</dbReference>
<evidence type="ECO:0000313" key="5">
    <source>
        <dbReference type="Proteomes" id="UP000502421"/>
    </source>
</evidence>
<dbReference type="NCBIfam" id="NF003417">
    <property type="entry name" value="PRK04813.1"/>
    <property type="match status" value="2"/>
</dbReference>
<dbReference type="Pfam" id="PF00550">
    <property type="entry name" value="PP-binding"/>
    <property type="match status" value="2"/>
</dbReference>
<dbReference type="GO" id="GO:0043041">
    <property type="term" value="P:amino acid activation for nonribosomal peptide biosynthetic process"/>
    <property type="evidence" value="ECO:0007669"/>
    <property type="project" value="TreeGrafter"/>
</dbReference>
<dbReference type="SMART" id="SM00824">
    <property type="entry name" value="PKS_TE"/>
    <property type="match status" value="1"/>
</dbReference>
<dbReference type="Pfam" id="PF00668">
    <property type="entry name" value="Condensation"/>
    <property type="match status" value="2"/>
</dbReference>
<dbReference type="InterPro" id="IPR009081">
    <property type="entry name" value="PP-bd_ACP"/>
</dbReference>
<dbReference type="InterPro" id="IPR025110">
    <property type="entry name" value="AMP-bd_C"/>
</dbReference>
<dbReference type="PROSITE" id="PS00455">
    <property type="entry name" value="AMP_BINDING"/>
    <property type="match status" value="2"/>
</dbReference>
<dbReference type="InterPro" id="IPR023213">
    <property type="entry name" value="CAT-like_dom_sf"/>
</dbReference>
<dbReference type="InterPro" id="IPR001242">
    <property type="entry name" value="Condensation_dom"/>
</dbReference>
<dbReference type="InterPro" id="IPR020806">
    <property type="entry name" value="PKS_PP-bd"/>
</dbReference>
<dbReference type="KEGG" id="coy:HF329_16605"/>
<dbReference type="Gene3D" id="3.30.300.30">
    <property type="match status" value="2"/>
</dbReference>
<dbReference type="Pfam" id="PF13193">
    <property type="entry name" value="AMP-binding_C"/>
    <property type="match status" value="1"/>
</dbReference>
<dbReference type="InterPro" id="IPR010071">
    <property type="entry name" value="AA_adenyl_dom"/>
</dbReference>
<dbReference type="GO" id="GO:0003824">
    <property type="term" value="F:catalytic activity"/>
    <property type="evidence" value="ECO:0007669"/>
    <property type="project" value="InterPro"/>
</dbReference>
<dbReference type="InterPro" id="IPR000873">
    <property type="entry name" value="AMP-dep_synth/lig_dom"/>
</dbReference>
<dbReference type="InterPro" id="IPR001031">
    <property type="entry name" value="Thioesterase"/>
</dbReference>
<dbReference type="Gene3D" id="3.40.50.12780">
    <property type="entry name" value="N-terminal domain of ligase-like"/>
    <property type="match status" value="2"/>
</dbReference>
<gene>
    <name evidence="4" type="ORF">HF329_16605</name>
</gene>
<dbReference type="CDD" id="cd19531">
    <property type="entry name" value="LCL_NRPS-like"/>
    <property type="match status" value="1"/>
</dbReference>
<evidence type="ECO:0000256" key="2">
    <source>
        <dbReference type="ARBA" id="ARBA00022553"/>
    </source>
</evidence>
<dbReference type="Pfam" id="PF00501">
    <property type="entry name" value="AMP-binding"/>
    <property type="match status" value="2"/>
</dbReference>
<dbReference type="RefSeq" id="WP_168805441.1">
    <property type="nucleotide sequence ID" value="NZ_CP051205.1"/>
</dbReference>
<sequence length="2334" mass="260779">MMITHTISPQQKRIWTLFGDRMPVNTAIYCITGNINPELMAERLQAAATRHSILNTSIGTGANGSLPLQVVREQHNGPVFKIEYRRMKVADVNTLLPLLSNDPAFCDRDCPLFAALVSSGPDTCYLILQCSPLLLDNWSLNLLVSETVARYHNQDFTPGLPDEEALQYPAYSDWQNENLTLLHTIPVNMLQTLQQMQMPHLPDHAFITSAELHSKHEHSVRENVTTVLQQVLSALQLDEKAAPELLFCVWSLLQYRVSMENVQAVGWTDPCRDLSVVSNTLGVFTKVLPVRMEVAQGDNFLTLFEAVKTQLADIREVKDFFSPGANELQKENVAVTSPACAFEYQHYLAERKHDVNVEQIYAEIATEPAGCKLTVSTNAAGEKIACVTCRGNDGAARAANLLTGFITLLKSVGQHPEKEINQLRIVSDDMLRELHMEAVPAVPTVYSSLVEAVKDHADNHGDRVAVVAGDVHLTYRVLDRCADQLAGYLGENYLINKGDIVGWYGAPTDQTMIAFLGILKAGAAYLPLNYLDPAERTSRVISDSGMRLLLTQNESAQPVFSGVGTLCLSDMQWSADNRYVGHLPASDDLAYVIYTSGSTGQPKGVMMEHGAVVNLCAGIRDRVVTVPAAQTLFIAQQAPVFFDASVQQYGVSFFSGDTLFLIGDDIRKNPARLASFLISRAIEIIDFTPGMFEVLLDEVQGNLATLQLKHILVAGESWSPALVRKFTDSTAMAGGVKVSNIYGPTECCVDATYYNITEMPEAGRSLPIGRALPGYSVLLLNDALEPQLPGTPGEIYIGGKGVGRGYLNKEELTGERFLDNPFAAGEKMYKTGDFGVQDEDGLLYFNGRKDNQVKIRGYRIELGEIEKAFLRHSDVEDCIVLLNRQENDVQQLVAFYLSDGKVQPDTLRHYLEQQLPGYMVPNNLVRMDQFPLNSSGKTDRKQLMAHFLKKDKAVKTTLLSEMETTLLNLCRDLLNMNNIGIDDNFFNAGGDSLKAMKLMSYIFKNLDNSIKLRDIFEFPVLSSLARKISVNRNGDPDLIPKVRDAGHYQLSSFQRRFWVLQNLLGEKITNNIQNTYETTDAFDEALLYQALKELTKRQEVLRTIFIQVDEVPFQKILPPDQAAVYLEYRDLRQVSAPEAVLAQVMEEEGKHIFRLDEAPLWRVLVFRPTDDRFVVGITMHHIIADQWSSALFIDQLRQLYHDLLLGIPFRMKELAIQYKDYAEWEQGRIVAGKHASDKAYWSDIFRGDVPALNLRIERPSPRIKGYISHAVSRLFEAHTITKLNEIGRRSDTNVFATLFTIVSVLLYKYTGQQEMIIGFPAINRNRPEVKDLIGFFLNNLAVRCNMNGTDTVEQILSANAKMIIDALEHAGYPYLEMVSELVNDRDLSRAPLFDVFVVYERIESPAPQQDANREVQFEEDRLNEFDLTFNFKVYDDNVSLTLLYDPALFSLDAMVAMQDHCQHILNTVYTKAGKTLDDVELLSAADKEKILYAFNPPLAAVAPKQQLIDHIEEAMEKRPGGVVLVCGDSYFTARFLSEKVHAMAYALQHDLQVAPGDLVGLFMGSSPEMVMSMMAIMKIGAAYVPLDVQSPDARIAVILQDTAIRVLLTDNASKQRASVFGINLQNVQDTAFAGQSKAAVVAAITPESLCYVMYTSGSTGQPKGVAVKHQGLLNLLTHMQRELEISQRDQWLSATNYTFDISVLEIFLPLMSGIPLILCRNQDLGIKMSDILQGIECGQATIFQATPTIWATLAAEHGNAVRKLKKALSGGEFLPVSLGETLFASIPRFWNVYGPTETTIWSASCRIAGTADLSYIGTPITDTAVYICNDQLQLMPIGVEGTIYIGGAGVAAGYLNQPELTRKYFISDPFNPGAVVYNTGDRGYWSETGRLVFTGRKDRQVKIRGHRVELQEIRNTVLRYPGMQDAEVTTENSNGTTELFCYYVCDTGPDEGQLRAYLGSILPDYMIPAYFGKLPRIPLNASGKPDLKALSASGKGVRQQEQQDVVYTLRETAVRKIWEAVLKVSDFGKHDSFFRMGGDSIRIIKLWNRMNEQFGRRIEMMDLFKYDTVEKQAALLTPDLGETILQESTGEGRGKKPPLFFFPPYGGISLIYDKLADRIKDVADPHLFYLKGLKAGEEPAAGMEELIGYFCEKIGRSAAYGECVLLGYSFGGLLAYETARMLEEKGFSVTLFIIDSFPQQNYSPEEDERTGLLEIEHAVNMLQEMYGREADAALFIERYRRVLVAANRLFSKYQQGKAPVRGDVVNFTNPQSSSGNAAFVTTWEQFAGGAYNEVSLKKCDHMKVFEEAENVEMISRIIMRRYHSRQQEKDLSPL</sequence>
<proteinExistence type="predicted"/>
<dbReference type="SUPFAM" id="SSF56801">
    <property type="entry name" value="Acetyl-CoA synthetase-like"/>
    <property type="match status" value="2"/>
</dbReference>
<evidence type="ECO:0000313" key="4">
    <source>
        <dbReference type="EMBL" id="QJB32849.1"/>
    </source>
</evidence>
<feature type="domain" description="Carrier" evidence="3">
    <location>
        <begin position="957"/>
        <end position="1032"/>
    </location>
</feature>
<feature type="domain" description="Carrier" evidence="3">
    <location>
        <begin position="2005"/>
        <end position="2080"/>
    </location>
</feature>
<dbReference type="SMART" id="SM00823">
    <property type="entry name" value="PKS_PP"/>
    <property type="match status" value="1"/>
</dbReference>
<dbReference type="InterPro" id="IPR036736">
    <property type="entry name" value="ACP-like_sf"/>
</dbReference>
<dbReference type="Gene3D" id="3.30.559.10">
    <property type="entry name" value="Chloramphenicol acetyltransferase-like domain"/>
    <property type="match status" value="2"/>
</dbReference>
<dbReference type="GO" id="GO:0044550">
    <property type="term" value="P:secondary metabolite biosynthetic process"/>
    <property type="evidence" value="ECO:0007669"/>
    <property type="project" value="TreeGrafter"/>
</dbReference>
<dbReference type="GO" id="GO:0005737">
    <property type="term" value="C:cytoplasm"/>
    <property type="evidence" value="ECO:0007669"/>
    <property type="project" value="TreeGrafter"/>
</dbReference>
<evidence type="ECO:0000259" key="3">
    <source>
        <dbReference type="PROSITE" id="PS50075"/>
    </source>
</evidence>
<reference evidence="5" key="1">
    <citation type="submission" date="2020-04" db="EMBL/GenBank/DDBJ databases">
        <authorList>
            <person name="Kittiwongwattana C."/>
        </authorList>
    </citation>
    <scope>NUCLEOTIDE SEQUENCE [LARGE SCALE GENOMIC DNA]</scope>
    <source>
        <strain evidence="5">1310</strain>
    </source>
</reference>
<accession>A0AAE7D8J5</accession>
<dbReference type="NCBIfam" id="TIGR01733">
    <property type="entry name" value="AA-adenyl-dom"/>
    <property type="match status" value="2"/>
</dbReference>
<dbReference type="Pfam" id="PF00975">
    <property type="entry name" value="Thioesterase"/>
    <property type="match status" value="1"/>
</dbReference>
<dbReference type="GO" id="GO:0031177">
    <property type="term" value="F:phosphopantetheine binding"/>
    <property type="evidence" value="ECO:0007669"/>
    <property type="project" value="InterPro"/>
</dbReference>
<dbReference type="PANTHER" id="PTHR45527:SF1">
    <property type="entry name" value="FATTY ACID SYNTHASE"/>
    <property type="match status" value="1"/>
</dbReference>
<dbReference type="SUPFAM" id="SSF53474">
    <property type="entry name" value="alpha/beta-Hydrolases"/>
    <property type="match status" value="1"/>
</dbReference>
<dbReference type="Gene3D" id="3.30.559.30">
    <property type="entry name" value="Nonribosomal peptide synthetase, condensation domain"/>
    <property type="match status" value="2"/>
</dbReference>
<dbReference type="Proteomes" id="UP000502421">
    <property type="component" value="Chromosome"/>
</dbReference>
<dbReference type="InterPro" id="IPR045851">
    <property type="entry name" value="AMP-bd_C_sf"/>
</dbReference>
<dbReference type="PANTHER" id="PTHR45527">
    <property type="entry name" value="NONRIBOSOMAL PEPTIDE SYNTHETASE"/>
    <property type="match status" value="1"/>
</dbReference>
<dbReference type="InterPro" id="IPR042099">
    <property type="entry name" value="ANL_N_sf"/>
</dbReference>
<protein>
    <submittedName>
        <fullName evidence="4">Amino acid adenylation domain-containing protein</fullName>
    </submittedName>
</protein>
<dbReference type="PRINTS" id="PR00154">
    <property type="entry name" value="AMPBINDING"/>
</dbReference>
<dbReference type="InterPro" id="IPR020459">
    <property type="entry name" value="AMP-binding"/>
</dbReference>
<dbReference type="Gene3D" id="3.40.50.1820">
    <property type="entry name" value="alpha/beta hydrolase"/>
    <property type="match status" value="1"/>
</dbReference>
<dbReference type="Gene3D" id="1.10.1200.10">
    <property type="entry name" value="ACP-like"/>
    <property type="match status" value="2"/>
</dbReference>
<dbReference type="EMBL" id="CP051205">
    <property type="protein sequence ID" value="QJB32849.1"/>
    <property type="molecule type" value="Genomic_DNA"/>
</dbReference>
<dbReference type="PROSITE" id="PS50075">
    <property type="entry name" value="CARRIER"/>
    <property type="match status" value="2"/>
</dbReference>
<name>A0AAE7D8J5_9BACT</name>
<dbReference type="InterPro" id="IPR029058">
    <property type="entry name" value="AB_hydrolase_fold"/>
</dbReference>
<dbReference type="SUPFAM" id="SSF47336">
    <property type="entry name" value="ACP-like"/>
    <property type="match status" value="2"/>
</dbReference>
<dbReference type="SUPFAM" id="SSF52777">
    <property type="entry name" value="CoA-dependent acyltransferases"/>
    <property type="match status" value="4"/>
</dbReference>